<dbReference type="CDD" id="cd06170">
    <property type="entry name" value="LuxR_C_like"/>
    <property type="match status" value="1"/>
</dbReference>
<gene>
    <name evidence="5" type="ORF">CryarDRAFT_2935</name>
</gene>
<dbReference type="Proteomes" id="UP000021053">
    <property type="component" value="Unassembled WGS sequence"/>
</dbReference>
<dbReference type="AlphaFoldDB" id="A0A010YNS2"/>
<dbReference type="HOGENOM" id="CLU_081562_0_0_11"/>
<dbReference type="GO" id="GO:0003677">
    <property type="term" value="F:DNA binding"/>
    <property type="evidence" value="ECO:0007669"/>
    <property type="project" value="UniProtKB-KW"/>
</dbReference>
<dbReference type="InterPro" id="IPR016032">
    <property type="entry name" value="Sig_transdc_resp-reg_C-effctor"/>
</dbReference>
<dbReference type="SUPFAM" id="SSF55781">
    <property type="entry name" value="GAF domain-like"/>
    <property type="match status" value="1"/>
</dbReference>
<dbReference type="PROSITE" id="PS50043">
    <property type="entry name" value="HTH_LUXR_2"/>
    <property type="match status" value="1"/>
</dbReference>
<dbReference type="InterPro" id="IPR000792">
    <property type="entry name" value="Tscrpt_reg_LuxR_C"/>
</dbReference>
<evidence type="ECO:0000256" key="3">
    <source>
        <dbReference type="ARBA" id="ARBA00023163"/>
    </source>
</evidence>
<protein>
    <submittedName>
        <fullName evidence="5">Response regulator containing a CheY-like receiver domain and an HTH DNA-binding domain</fullName>
    </submittedName>
</protein>
<reference evidence="5 6" key="1">
    <citation type="submission" date="2013-07" db="EMBL/GenBank/DDBJ databases">
        <authorList>
            <consortium name="DOE Joint Genome Institute"/>
            <person name="Eisen J."/>
            <person name="Huntemann M."/>
            <person name="Han J."/>
            <person name="Chen A."/>
            <person name="Kyrpides N."/>
            <person name="Mavromatis K."/>
            <person name="Markowitz V."/>
            <person name="Palaniappan K."/>
            <person name="Ivanova N."/>
            <person name="Schaumberg A."/>
            <person name="Pati A."/>
            <person name="Liolios K."/>
            <person name="Nordberg H.P."/>
            <person name="Cantor M.N."/>
            <person name="Hua S.X."/>
            <person name="Woyke T."/>
        </authorList>
    </citation>
    <scope>NUCLEOTIDE SEQUENCE [LARGE SCALE GENOMIC DNA]</scope>
    <source>
        <strain evidence="5 6">DSM 44712</strain>
    </source>
</reference>
<dbReference type="PRINTS" id="PR00038">
    <property type="entry name" value="HTHLUXR"/>
</dbReference>
<sequence>MVDDLGERSVVRGALLRLRRTSGVPVAFGGLVAPRGMRLTEFSGTTTGGLRDLLVTAGNGLGGRVLARAGAESVADYASDPRITHEYDRPVLDEGLRAVAAVPAVVGGVALAVLYGGIREPLALGPRVLAAMSAAAADVATELAVRREVERRLRTLETAAITRAARELPSAPEWDEVRAAHAELRAISREVADPGLRRRLLDVSERLTAGDTATEAPGGVRLSERELDVVALVALGCTNAEVARRLEVGAETVKSYLRGAMRKLGTHTRTATVVAARRAGLLP</sequence>
<dbReference type="PANTHER" id="PTHR44688">
    <property type="entry name" value="DNA-BINDING TRANSCRIPTIONAL ACTIVATOR DEVR_DOSR"/>
    <property type="match status" value="1"/>
</dbReference>
<evidence type="ECO:0000256" key="2">
    <source>
        <dbReference type="ARBA" id="ARBA00023125"/>
    </source>
</evidence>
<evidence type="ECO:0000256" key="1">
    <source>
        <dbReference type="ARBA" id="ARBA00023015"/>
    </source>
</evidence>
<dbReference type="InterPro" id="IPR029016">
    <property type="entry name" value="GAF-like_dom_sf"/>
</dbReference>
<feature type="domain" description="HTH luxR-type" evidence="4">
    <location>
        <begin position="215"/>
        <end position="280"/>
    </location>
</feature>
<keyword evidence="1" id="KW-0805">Transcription regulation</keyword>
<accession>A0A010YNS2</accession>
<dbReference type="InterPro" id="IPR036388">
    <property type="entry name" value="WH-like_DNA-bd_sf"/>
</dbReference>
<organism evidence="5 6">
    <name type="scientific">Cryptosporangium arvum DSM 44712</name>
    <dbReference type="NCBI Taxonomy" id="927661"/>
    <lineage>
        <taxon>Bacteria</taxon>
        <taxon>Bacillati</taxon>
        <taxon>Actinomycetota</taxon>
        <taxon>Actinomycetes</taxon>
        <taxon>Cryptosporangiales</taxon>
        <taxon>Cryptosporangiaceae</taxon>
        <taxon>Cryptosporangium</taxon>
    </lineage>
</organism>
<keyword evidence="3" id="KW-0804">Transcription</keyword>
<dbReference type="GO" id="GO:0006355">
    <property type="term" value="P:regulation of DNA-templated transcription"/>
    <property type="evidence" value="ECO:0007669"/>
    <property type="project" value="InterPro"/>
</dbReference>
<proteinExistence type="predicted"/>
<comment type="caution">
    <text evidence="5">The sequence shown here is derived from an EMBL/GenBank/DDBJ whole genome shotgun (WGS) entry which is preliminary data.</text>
</comment>
<dbReference type="EMBL" id="JFBT01000001">
    <property type="protein sequence ID" value="EXG81815.1"/>
    <property type="molecule type" value="Genomic_DNA"/>
</dbReference>
<dbReference type="Gene3D" id="1.10.10.10">
    <property type="entry name" value="Winged helix-like DNA-binding domain superfamily/Winged helix DNA-binding domain"/>
    <property type="match status" value="1"/>
</dbReference>
<dbReference type="SMART" id="SM00421">
    <property type="entry name" value="HTH_LUXR"/>
    <property type="match status" value="1"/>
</dbReference>
<evidence type="ECO:0000313" key="6">
    <source>
        <dbReference type="Proteomes" id="UP000021053"/>
    </source>
</evidence>
<evidence type="ECO:0000259" key="4">
    <source>
        <dbReference type="PROSITE" id="PS50043"/>
    </source>
</evidence>
<dbReference type="PANTHER" id="PTHR44688:SF16">
    <property type="entry name" value="DNA-BINDING TRANSCRIPTIONAL ACTIVATOR DEVR_DOSR"/>
    <property type="match status" value="1"/>
</dbReference>
<dbReference type="SUPFAM" id="SSF46894">
    <property type="entry name" value="C-terminal effector domain of the bipartite response regulators"/>
    <property type="match status" value="1"/>
</dbReference>
<keyword evidence="6" id="KW-1185">Reference proteome</keyword>
<dbReference type="Gene3D" id="3.30.450.40">
    <property type="match status" value="1"/>
</dbReference>
<keyword evidence="2 5" id="KW-0238">DNA-binding</keyword>
<evidence type="ECO:0000313" key="5">
    <source>
        <dbReference type="EMBL" id="EXG81815.1"/>
    </source>
</evidence>
<name>A0A010YNS2_9ACTN</name>
<dbReference type="Pfam" id="PF00196">
    <property type="entry name" value="GerE"/>
    <property type="match status" value="1"/>
</dbReference>